<sequence length="212" mass="24542">MQPIVNVFKLKVAEGELEEFFRIGKTNFTQSIAQEEGTLAMYLAEDAKEQGFYVIEVYRDCMAYQEHIESAHFADFATFAQEFIPEKEGIALIPQVLLEKERLIQEEDLSKLSMSLTVVRIKESMERPFQNELFETLHQEMQARESGVLYVGRVADSPNTWYIMDIFRTGHSLVAPFLENKAYFEEMIKRELSPIALVNKGNVVYPLIEKEL</sequence>
<dbReference type="SUPFAM" id="SSF54909">
    <property type="entry name" value="Dimeric alpha+beta barrel"/>
    <property type="match status" value="1"/>
</dbReference>
<dbReference type="InterPro" id="IPR007138">
    <property type="entry name" value="ABM_dom"/>
</dbReference>
<reference evidence="3" key="1">
    <citation type="submission" date="2016-12" db="EMBL/GenBank/DDBJ databases">
        <authorList>
            <person name="Gulvik C.A."/>
        </authorList>
    </citation>
    <scope>NUCLEOTIDE SEQUENCE [LARGE SCALE GENOMIC DNA]</scope>
    <source>
        <strain evidence="3">NED12-00049-6B</strain>
    </source>
</reference>
<evidence type="ECO:0000313" key="2">
    <source>
        <dbReference type="EMBL" id="OLF48455.1"/>
    </source>
</evidence>
<dbReference type="EMBL" id="MSJM01000002">
    <property type="protein sequence ID" value="OLF48455.1"/>
    <property type="molecule type" value="Genomic_DNA"/>
</dbReference>
<dbReference type="Proteomes" id="UP000186890">
    <property type="component" value="Unassembled WGS sequence"/>
</dbReference>
<name>A0A1Q8E9J3_9STRE</name>
<dbReference type="RefSeq" id="WP_075104178.1">
    <property type="nucleotide sequence ID" value="NZ_MSJM01000002.1"/>
</dbReference>
<dbReference type="Gene3D" id="3.30.70.100">
    <property type="match status" value="1"/>
</dbReference>
<dbReference type="PANTHER" id="PTHR33336:SF3">
    <property type="entry name" value="ABM DOMAIN-CONTAINING PROTEIN"/>
    <property type="match status" value="1"/>
</dbReference>
<dbReference type="InterPro" id="IPR050744">
    <property type="entry name" value="AI-2_Isomerase_LsrG"/>
</dbReference>
<accession>A0A1Q8E9J3</accession>
<feature type="domain" description="ABM" evidence="1">
    <location>
        <begin position="4"/>
        <end position="93"/>
    </location>
</feature>
<organism evidence="2 3">
    <name type="scientific">Streptococcus cuniculi</name>
    <dbReference type="NCBI Taxonomy" id="1432788"/>
    <lineage>
        <taxon>Bacteria</taxon>
        <taxon>Bacillati</taxon>
        <taxon>Bacillota</taxon>
        <taxon>Bacilli</taxon>
        <taxon>Lactobacillales</taxon>
        <taxon>Streptococcaceae</taxon>
        <taxon>Streptococcus</taxon>
    </lineage>
</organism>
<dbReference type="OrthoDB" id="9812754at2"/>
<comment type="caution">
    <text evidence="2">The sequence shown here is derived from an EMBL/GenBank/DDBJ whole genome shotgun (WGS) entry which is preliminary data.</text>
</comment>
<evidence type="ECO:0000313" key="3">
    <source>
        <dbReference type="Proteomes" id="UP000186890"/>
    </source>
</evidence>
<gene>
    <name evidence="2" type="ORF">BU202_02235</name>
</gene>
<dbReference type="AlphaFoldDB" id="A0A1Q8E9J3"/>
<protein>
    <recommendedName>
        <fullName evidence="1">ABM domain-containing protein</fullName>
    </recommendedName>
</protein>
<dbReference type="PANTHER" id="PTHR33336">
    <property type="entry name" value="QUINOL MONOOXYGENASE YGIN-RELATED"/>
    <property type="match status" value="1"/>
</dbReference>
<keyword evidence="3" id="KW-1185">Reference proteome</keyword>
<dbReference type="PROSITE" id="PS51725">
    <property type="entry name" value="ABM"/>
    <property type="match status" value="1"/>
</dbReference>
<dbReference type="InterPro" id="IPR011008">
    <property type="entry name" value="Dimeric_a/b-barrel"/>
</dbReference>
<dbReference type="Pfam" id="PF03992">
    <property type="entry name" value="ABM"/>
    <property type="match status" value="1"/>
</dbReference>
<dbReference type="GO" id="GO:0003824">
    <property type="term" value="F:catalytic activity"/>
    <property type="evidence" value="ECO:0007669"/>
    <property type="project" value="TreeGrafter"/>
</dbReference>
<evidence type="ECO:0000259" key="1">
    <source>
        <dbReference type="PROSITE" id="PS51725"/>
    </source>
</evidence>
<proteinExistence type="predicted"/>